<accession>A0A4Z2CN60</accession>
<protein>
    <submittedName>
        <fullName evidence="1">Uncharacterized protein</fullName>
    </submittedName>
</protein>
<gene>
    <name evidence="1" type="ORF">EWB00_008989</name>
</gene>
<proteinExistence type="predicted"/>
<comment type="caution">
    <text evidence="1">The sequence shown here is derived from an EMBL/GenBank/DDBJ whole genome shotgun (WGS) entry which is preliminary data.</text>
</comment>
<sequence>MIGNNNWKHLNNLAFNSFTEGNVIYKLKKYIECQTFGCSVSNIITVIISSLSHMGCDKNLKYVSDHLRSFLYHINVDKELAKV</sequence>
<dbReference type="Proteomes" id="UP000311919">
    <property type="component" value="Unassembled WGS sequence"/>
</dbReference>
<keyword evidence="2" id="KW-1185">Reference proteome</keyword>
<evidence type="ECO:0000313" key="1">
    <source>
        <dbReference type="EMBL" id="TNN05713.1"/>
    </source>
</evidence>
<organism evidence="1 2">
    <name type="scientific">Schistosoma japonicum</name>
    <name type="common">Blood fluke</name>
    <dbReference type="NCBI Taxonomy" id="6182"/>
    <lineage>
        <taxon>Eukaryota</taxon>
        <taxon>Metazoa</taxon>
        <taxon>Spiralia</taxon>
        <taxon>Lophotrochozoa</taxon>
        <taxon>Platyhelminthes</taxon>
        <taxon>Trematoda</taxon>
        <taxon>Digenea</taxon>
        <taxon>Strigeidida</taxon>
        <taxon>Schistosomatoidea</taxon>
        <taxon>Schistosomatidae</taxon>
        <taxon>Schistosoma</taxon>
    </lineage>
</organism>
<dbReference type="EMBL" id="SKCS01000507">
    <property type="protein sequence ID" value="TNN05713.1"/>
    <property type="molecule type" value="Genomic_DNA"/>
</dbReference>
<name>A0A4Z2CN60_SCHJA</name>
<evidence type="ECO:0000313" key="2">
    <source>
        <dbReference type="Proteomes" id="UP000311919"/>
    </source>
</evidence>
<reference evidence="1 2" key="1">
    <citation type="submission" date="2019-03" db="EMBL/GenBank/DDBJ databases">
        <title>An improved genome assembly of the fluke Schistosoma japonicum.</title>
        <authorList>
            <person name="Hu W."/>
            <person name="Luo F."/>
            <person name="Yin M."/>
            <person name="Mo X."/>
            <person name="Sun C."/>
            <person name="Wu Q."/>
            <person name="Zhu B."/>
            <person name="Xiang M."/>
            <person name="Wang J."/>
            <person name="Wang Y."/>
            <person name="Zhang T."/>
            <person name="Xu B."/>
            <person name="Zheng H."/>
            <person name="Feng Z."/>
        </authorList>
    </citation>
    <scope>NUCLEOTIDE SEQUENCE [LARGE SCALE GENOMIC DNA]</scope>
    <source>
        <strain evidence="1">HuSjv2</strain>
        <tissue evidence="1">Worms</tissue>
    </source>
</reference>
<dbReference type="AlphaFoldDB" id="A0A4Z2CN60"/>